<keyword evidence="2" id="KW-1185">Reference proteome</keyword>
<accession>A0ABR8U4E5</accession>
<name>A0ABR8U4E5_9CELL</name>
<evidence type="ECO:0000313" key="2">
    <source>
        <dbReference type="Proteomes" id="UP000655570"/>
    </source>
</evidence>
<organism evidence="1 2">
    <name type="scientific">Oerskovia merdavium</name>
    <dbReference type="NCBI Taxonomy" id="2762227"/>
    <lineage>
        <taxon>Bacteria</taxon>
        <taxon>Bacillati</taxon>
        <taxon>Actinomycetota</taxon>
        <taxon>Actinomycetes</taxon>
        <taxon>Micrococcales</taxon>
        <taxon>Cellulomonadaceae</taxon>
        <taxon>Oerskovia</taxon>
    </lineage>
</organism>
<dbReference type="RefSeq" id="WP_191806093.1">
    <property type="nucleotide sequence ID" value="NZ_JACSQF010000034.1"/>
</dbReference>
<dbReference type="Proteomes" id="UP000655570">
    <property type="component" value="Unassembled WGS sequence"/>
</dbReference>
<sequence length="578" mass="63309">MGFDWTKADHAQFDTAVELLLEAQHDNGWETFAPDGRGGDGGIDFLARRASSLTIYQLKYYPDGFKSSTQSRKRAVRESFLKALEHGPSVWVLVVPAKLTVPEREYVLGLKAQAGSAKLRAIKILDLPKLTKLLAEHPKIRDHLDRDAVMEAVREHQVETSIARDAEQVIERAANLAARGSDIDPDWDMGIFTAGGQTRVFPVPKPGREGRSPLGVSFEVDPSALDVLTGRSLGYGTGELVQIPHQAILSVQTSGPSWNWFPDGVDIEFQPIMTAPPDAIVSVEFLDAEGRPSERHEGRLMHGGRGAEGHSISVEFYGGLRMLLLLPSAQDVQGSIEVKVDIHRRPPADARDSLALNRLLKTWPGSVRLAIDDSPFLTGNLDNHGTTLPVDFAILEQFADDYDVLQRHAGQRRLMPPDIPVLDRVLARVARIVLEGGCAFLPPPFALGGTLSIGPDRDVTELRELLTAPPAALVIRTNPFFLPVCDLQVDIGPAYIYGPDTRVQDAERLVLALDEGNADGAKFNYQPSPQYGWRVMRRDMDELVTDDASLIPIPWEAVEVDEHSALVPALATSAATSP</sequence>
<evidence type="ECO:0000313" key="1">
    <source>
        <dbReference type="EMBL" id="MBD7982912.1"/>
    </source>
</evidence>
<comment type="caution">
    <text evidence="1">The sequence shown here is derived from an EMBL/GenBank/DDBJ whole genome shotgun (WGS) entry which is preliminary data.</text>
</comment>
<evidence type="ECO:0008006" key="3">
    <source>
        <dbReference type="Google" id="ProtNLM"/>
    </source>
</evidence>
<dbReference type="EMBL" id="JACSQF010000034">
    <property type="protein sequence ID" value="MBD7982912.1"/>
    <property type="molecule type" value="Genomic_DNA"/>
</dbReference>
<proteinExistence type="predicted"/>
<reference evidence="1 2" key="1">
    <citation type="submission" date="2020-08" db="EMBL/GenBank/DDBJ databases">
        <title>A Genomic Blueprint of the Chicken Gut Microbiome.</title>
        <authorList>
            <person name="Gilroy R."/>
            <person name="Ravi A."/>
            <person name="Getino M."/>
            <person name="Pursley I."/>
            <person name="Horton D.L."/>
            <person name="Alikhan N.-F."/>
            <person name="Baker D."/>
            <person name="Gharbi K."/>
            <person name="Hall N."/>
            <person name="Watson M."/>
            <person name="Adriaenssens E.M."/>
            <person name="Foster-Nyarko E."/>
            <person name="Jarju S."/>
            <person name="Secka A."/>
            <person name="Antonio M."/>
            <person name="Oren A."/>
            <person name="Chaudhuri R."/>
            <person name="La Ragione R.M."/>
            <person name="Hildebrand F."/>
            <person name="Pallen M.J."/>
        </authorList>
    </citation>
    <scope>NUCLEOTIDE SEQUENCE [LARGE SCALE GENOMIC DNA]</scope>
    <source>
        <strain evidence="1 2">Sa2CUA9</strain>
    </source>
</reference>
<protein>
    <recommendedName>
        <fullName evidence="3">Restriction endonuclease type IV Mrr domain-containing protein</fullName>
    </recommendedName>
</protein>
<gene>
    <name evidence="1" type="ORF">H9641_19635</name>
</gene>